<evidence type="ECO:0000256" key="1">
    <source>
        <dbReference type="SAM" id="SignalP"/>
    </source>
</evidence>
<feature type="chain" id="PRO_5025414571" evidence="1">
    <location>
        <begin position="20"/>
        <end position="80"/>
    </location>
</feature>
<keyword evidence="1" id="KW-0732">Signal</keyword>
<evidence type="ECO:0000313" key="3">
    <source>
        <dbReference type="Proteomes" id="UP000799778"/>
    </source>
</evidence>
<reference evidence="2" key="1">
    <citation type="journal article" date="2020" name="Stud. Mycol.">
        <title>101 Dothideomycetes genomes: a test case for predicting lifestyles and emergence of pathogens.</title>
        <authorList>
            <person name="Haridas S."/>
            <person name="Albert R."/>
            <person name="Binder M."/>
            <person name="Bloem J."/>
            <person name="Labutti K."/>
            <person name="Salamov A."/>
            <person name="Andreopoulos B."/>
            <person name="Baker S."/>
            <person name="Barry K."/>
            <person name="Bills G."/>
            <person name="Bluhm B."/>
            <person name="Cannon C."/>
            <person name="Castanera R."/>
            <person name="Culley D."/>
            <person name="Daum C."/>
            <person name="Ezra D."/>
            <person name="Gonzalez J."/>
            <person name="Henrissat B."/>
            <person name="Kuo A."/>
            <person name="Liang C."/>
            <person name="Lipzen A."/>
            <person name="Lutzoni F."/>
            <person name="Magnuson J."/>
            <person name="Mondo S."/>
            <person name="Nolan M."/>
            <person name="Ohm R."/>
            <person name="Pangilinan J."/>
            <person name="Park H.-J."/>
            <person name="Ramirez L."/>
            <person name="Alfaro M."/>
            <person name="Sun H."/>
            <person name="Tritt A."/>
            <person name="Yoshinaga Y."/>
            <person name="Zwiers L.-H."/>
            <person name="Turgeon B."/>
            <person name="Goodwin S."/>
            <person name="Spatafora J."/>
            <person name="Crous P."/>
            <person name="Grigoriev I."/>
        </authorList>
    </citation>
    <scope>NUCLEOTIDE SEQUENCE</scope>
    <source>
        <strain evidence="2">CBS 175.79</strain>
    </source>
</reference>
<evidence type="ECO:0000313" key="2">
    <source>
        <dbReference type="EMBL" id="KAF2018304.1"/>
    </source>
</evidence>
<sequence length="80" mass="8663">MQFSTILSFFAFGATIASSSPTIRKQARQHNCVDCEIQIATQGVCSSVDWCCWKEQVYLPANNGICGGCPIQEEASANCP</sequence>
<organism evidence="2 3">
    <name type="scientific">Aaosphaeria arxii CBS 175.79</name>
    <dbReference type="NCBI Taxonomy" id="1450172"/>
    <lineage>
        <taxon>Eukaryota</taxon>
        <taxon>Fungi</taxon>
        <taxon>Dikarya</taxon>
        <taxon>Ascomycota</taxon>
        <taxon>Pezizomycotina</taxon>
        <taxon>Dothideomycetes</taxon>
        <taxon>Pleosporomycetidae</taxon>
        <taxon>Pleosporales</taxon>
        <taxon>Pleosporales incertae sedis</taxon>
        <taxon>Aaosphaeria</taxon>
    </lineage>
</organism>
<name>A0A6A5Y172_9PLEO</name>
<protein>
    <submittedName>
        <fullName evidence="2">Uncharacterized protein</fullName>
    </submittedName>
</protein>
<accession>A0A6A5Y172</accession>
<dbReference type="Proteomes" id="UP000799778">
    <property type="component" value="Unassembled WGS sequence"/>
</dbReference>
<keyword evidence="3" id="KW-1185">Reference proteome</keyword>
<dbReference type="EMBL" id="ML978068">
    <property type="protein sequence ID" value="KAF2018304.1"/>
    <property type="molecule type" value="Genomic_DNA"/>
</dbReference>
<gene>
    <name evidence="2" type="ORF">BU24DRAFT_421282</name>
</gene>
<dbReference type="AlphaFoldDB" id="A0A6A5Y172"/>
<dbReference type="RefSeq" id="XP_033386643.1">
    <property type="nucleotide sequence ID" value="XM_033527691.1"/>
</dbReference>
<proteinExistence type="predicted"/>
<dbReference type="GeneID" id="54285088"/>
<feature type="signal peptide" evidence="1">
    <location>
        <begin position="1"/>
        <end position="19"/>
    </location>
</feature>